<evidence type="ECO:0000256" key="4">
    <source>
        <dbReference type="ARBA" id="ARBA00022692"/>
    </source>
</evidence>
<keyword evidence="10" id="KW-1185">Reference proteome</keyword>
<dbReference type="EMBL" id="BMOF01000013">
    <property type="protein sequence ID" value="GGJ97597.1"/>
    <property type="molecule type" value="Genomic_DNA"/>
</dbReference>
<dbReference type="SUPFAM" id="SSF161098">
    <property type="entry name" value="MetI-like"/>
    <property type="match status" value="1"/>
</dbReference>
<evidence type="ECO:0000313" key="9">
    <source>
        <dbReference type="EMBL" id="GGJ97597.1"/>
    </source>
</evidence>
<organism evidence="9 10">
    <name type="scientific">Calditerricola satsumensis</name>
    <dbReference type="NCBI Taxonomy" id="373054"/>
    <lineage>
        <taxon>Bacteria</taxon>
        <taxon>Bacillati</taxon>
        <taxon>Bacillota</taxon>
        <taxon>Bacilli</taxon>
        <taxon>Bacillales</taxon>
        <taxon>Bacillaceae</taxon>
        <taxon>Calditerricola</taxon>
    </lineage>
</organism>
<dbReference type="Proteomes" id="UP000637720">
    <property type="component" value="Unassembled WGS sequence"/>
</dbReference>
<feature type="transmembrane region" description="Helical" evidence="7">
    <location>
        <begin position="113"/>
        <end position="134"/>
    </location>
</feature>
<keyword evidence="6 7" id="KW-0472">Membrane</keyword>
<reference evidence="9" key="2">
    <citation type="submission" date="2020-09" db="EMBL/GenBank/DDBJ databases">
        <authorList>
            <person name="Sun Q."/>
            <person name="Ohkuma M."/>
        </authorList>
    </citation>
    <scope>NUCLEOTIDE SEQUENCE</scope>
    <source>
        <strain evidence="9">JCM 14719</strain>
    </source>
</reference>
<dbReference type="GO" id="GO:0055085">
    <property type="term" value="P:transmembrane transport"/>
    <property type="evidence" value="ECO:0007669"/>
    <property type="project" value="InterPro"/>
</dbReference>
<feature type="transmembrane region" description="Helical" evidence="7">
    <location>
        <begin position="20"/>
        <end position="42"/>
    </location>
</feature>
<dbReference type="PROSITE" id="PS50928">
    <property type="entry name" value="ABC_TM1"/>
    <property type="match status" value="1"/>
</dbReference>
<keyword evidence="4 7" id="KW-0812">Transmembrane</keyword>
<dbReference type="Gene3D" id="1.10.3720.10">
    <property type="entry name" value="MetI-like"/>
    <property type="match status" value="1"/>
</dbReference>
<feature type="transmembrane region" description="Helical" evidence="7">
    <location>
        <begin position="77"/>
        <end position="101"/>
    </location>
</feature>
<dbReference type="AlphaFoldDB" id="A0A8J3B6T5"/>
<dbReference type="CDD" id="cd06261">
    <property type="entry name" value="TM_PBP2"/>
    <property type="match status" value="1"/>
</dbReference>
<comment type="caution">
    <text evidence="9">The sequence shown here is derived from an EMBL/GenBank/DDBJ whole genome shotgun (WGS) entry which is preliminary data.</text>
</comment>
<proteinExistence type="inferred from homology"/>
<evidence type="ECO:0000313" key="10">
    <source>
        <dbReference type="Proteomes" id="UP000637720"/>
    </source>
</evidence>
<evidence type="ECO:0000256" key="5">
    <source>
        <dbReference type="ARBA" id="ARBA00022989"/>
    </source>
</evidence>
<dbReference type="GO" id="GO:0005886">
    <property type="term" value="C:plasma membrane"/>
    <property type="evidence" value="ECO:0007669"/>
    <property type="project" value="UniProtKB-SubCell"/>
</dbReference>
<evidence type="ECO:0000256" key="2">
    <source>
        <dbReference type="ARBA" id="ARBA00022448"/>
    </source>
</evidence>
<keyword evidence="5 7" id="KW-1133">Transmembrane helix</keyword>
<reference evidence="9" key="1">
    <citation type="journal article" date="2014" name="Int. J. Syst. Evol. Microbiol.">
        <title>Complete genome sequence of Corynebacterium casei LMG S-19264T (=DSM 44701T), isolated from a smear-ripened cheese.</title>
        <authorList>
            <consortium name="US DOE Joint Genome Institute (JGI-PGF)"/>
            <person name="Walter F."/>
            <person name="Albersmeier A."/>
            <person name="Kalinowski J."/>
            <person name="Ruckert C."/>
        </authorList>
    </citation>
    <scope>NUCLEOTIDE SEQUENCE</scope>
    <source>
        <strain evidence="9">JCM 14719</strain>
    </source>
</reference>
<dbReference type="PANTHER" id="PTHR43744">
    <property type="entry name" value="ABC TRANSPORTER PERMEASE PROTEIN MG189-RELATED-RELATED"/>
    <property type="match status" value="1"/>
</dbReference>
<evidence type="ECO:0000259" key="8">
    <source>
        <dbReference type="PROSITE" id="PS50928"/>
    </source>
</evidence>
<dbReference type="InterPro" id="IPR000515">
    <property type="entry name" value="MetI-like"/>
</dbReference>
<dbReference type="PANTHER" id="PTHR43744:SF12">
    <property type="entry name" value="ABC TRANSPORTER PERMEASE PROTEIN MG189-RELATED"/>
    <property type="match status" value="1"/>
</dbReference>
<comment type="similarity">
    <text evidence="7">Belongs to the binding-protein-dependent transport system permease family.</text>
</comment>
<gene>
    <name evidence="9" type="ORF">GCM10007043_09300</name>
</gene>
<dbReference type="Pfam" id="PF00528">
    <property type="entry name" value="BPD_transp_1"/>
    <property type="match status" value="1"/>
</dbReference>
<keyword evidence="2 7" id="KW-0813">Transport</keyword>
<name>A0A8J3B6T5_9BACI</name>
<dbReference type="InterPro" id="IPR035906">
    <property type="entry name" value="MetI-like_sf"/>
</dbReference>
<accession>A0A8J3B6T5</accession>
<feature type="domain" description="ABC transmembrane type-1" evidence="8">
    <location>
        <begin position="78"/>
        <end position="268"/>
    </location>
</feature>
<evidence type="ECO:0000256" key="1">
    <source>
        <dbReference type="ARBA" id="ARBA00004651"/>
    </source>
</evidence>
<comment type="subcellular location">
    <subcellularLocation>
        <location evidence="1 7">Cell membrane</location>
        <topology evidence="1 7">Multi-pass membrane protein</topology>
    </subcellularLocation>
</comment>
<evidence type="ECO:0000256" key="7">
    <source>
        <dbReference type="RuleBase" id="RU363032"/>
    </source>
</evidence>
<feature type="transmembrane region" description="Helical" evidence="7">
    <location>
        <begin position="146"/>
        <end position="167"/>
    </location>
</feature>
<evidence type="ECO:0000256" key="3">
    <source>
        <dbReference type="ARBA" id="ARBA00022475"/>
    </source>
</evidence>
<feature type="transmembrane region" description="Helical" evidence="7">
    <location>
        <begin position="188"/>
        <end position="213"/>
    </location>
</feature>
<feature type="transmembrane region" description="Helical" evidence="7">
    <location>
        <begin position="247"/>
        <end position="268"/>
    </location>
</feature>
<sequence length="282" mass="32312">MGVRARAGNAVRSVWKGLEYLALGLVALIFVFPFVWMVLTAFKSPREVMRFPPQWLPETWQWENFVHAWASGPFLTYLANSAFVALAILVLQLVTGIPAAYALARYRFRGKKVFFGMTLAALMLPPQITFLPVFLQLSRWDLLNTYWALILPYATSAFGIFLLRQAFLQVPEEVIEAARLDQASEWQIIWKIMVPMARPVLVTFGLFSFIYHWNDYFWPLVMTNQEHIRTLPVGVAMLKESEGGVSWNLVMAGNVMLVLPILLLFFVAQRQIIRAFVYSGIK</sequence>
<protein>
    <submittedName>
        <fullName evidence="9">Sugar ABC transporter permease</fullName>
    </submittedName>
</protein>
<evidence type="ECO:0000256" key="6">
    <source>
        <dbReference type="ARBA" id="ARBA00023136"/>
    </source>
</evidence>
<keyword evidence="3" id="KW-1003">Cell membrane</keyword>